<accession>A0ABV8HSG0</accession>
<sequence length="106" mass="11607">MSDLKADTGRLRECSRSLQRIYDEFTGRPNPTEGYSAAELGDARIMSAFGDFADNWRIHRERLAERIRTLGVITEDAATSYEGVDAQLAAALRKQDADAAHGGGFG</sequence>
<reference evidence="2" key="1">
    <citation type="journal article" date="2019" name="Int. J. Syst. Evol. Microbiol.">
        <title>The Global Catalogue of Microorganisms (GCM) 10K type strain sequencing project: providing services to taxonomists for standard genome sequencing and annotation.</title>
        <authorList>
            <consortium name="The Broad Institute Genomics Platform"/>
            <consortium name="The Broad Institute Genome Sequencing Center for Infectious Disease"/>
            <person name="Wu L."/>
            <person name="Ma J."/>
        </authorList>
    </citation>
    <scope>NUCLEOTIDE SEQUENCE [LARGE SCALE GENOMIC DNA]</scope>
    <source>
        <strain evidence="2">CGMCC 4.7237</strain>
    </source>
</reference>
<dbReference type="EMBL" id="JBHSBB010000014">
    <property type="protein sequence ID" value="MFC4033917.1"/>
    <property type="molecule type" value="Genomic_DNA"/>
</dbReference>
<proteinExistence type="predicted"/>
<gene>
    <name evidence="1" type="ORF">ACFO3J_20880</name>
</gene>
<protein>
    <submittedName>
        <fullName evidence="1">Uncharacterized protein</fullName>
    </submittedName>
</protein>
<comment type="caution">
    <text evidence="1">The sequence shown here is derived from an EMBL/GenBank/DDBJ whole genome shotgun (WGS) entry which is preliminary data.</text>
</comment>
<name>A0ABV8HSG0_9ACTN</name>
<keyword evidence="2" id="KW-1185">Reference proteome</keyword>
<dbReference type="RefSeq" id="WP_386431198.1">
    <property type="nucleotide sequence ID" value="NZ_JBHSBB010000014.1"/>
</dbReference>
<dbReference type="Proteomes" id="UP001595765">
    <property type="component" value="Unassembled WGS sequence"/>
</dbReference>
<evidence type="ECO:0000313" key="1">
    <source>
        <dbReference type="EMBL" id="MFC4033917.1"/>
    </source>
</evidence>
<organism evidence="1 2">
    <name type="scientific">Streptomyces polygonati</name>
    <dbReference type="NCBI Taxonomy" id="1617087"/>
    <lineage>
        <taxon>Bacteria</taxon>
        <taxon>Bacillati</taxon>
        <taxon>Actinomycetota</taxon>
        <taxon>Actinomycetes</taxon>
        <taxon>Kitasatosporales</taxon>
        <taxon>Streptomycetaceae</taxon>
        <taxon>Streptomyces</taxon>
    </lineage>
</organism>
<evidence type="ECO:0000313" key="2">
    <source>
        <dbReference type="Proteomes" id="UP001595765"/>
    </source>
</evidence>